<dbReference type="SUPFAM" id="SSF82866">
    <property type="entry name" value="Multidrug efflux transporter AcrB transmembrane domain"/>
    <property type="match status" value="1"/>
</dbReference>
<dbReference type="GO" id="GO:0043952">
    <property type="term" value="P:protein transport by the Sec complex"/>
    <property type="evidence" value="ECO:0007669"/>
    <property type="project" value="UniProtKB-UniRule"/>
</dbReference>
<dbReference type="Pfam" id="PF02355">
    <property type="entry name" value="SecD_SecF_C"/>
    <property type="match status" value="1"/>
</dbReference>
<dbReference type="NCBIfam" id="TIGR01129">
    <property type="entry name" value="secD"/>
    <property type="match status" value="1"/>
</dbReference>
<evidence type="ECO:0000259" key="11">
    <source>
        <dbReference type="Pfam" id="PF02355"/>
    </source>
</evidence>
<evidence type="ECO:0000256" key="7">
    <source>
        <dbReference type="ARBA" id="ARBA00023010"/>
    </source>
</evidence>
<feature type="transmembrane region" description="Helical" evidence="9">
    <location>
        <begin position="569"/>
        <end position="595"/>
    </location>
</feature>
<feature type="transmembrane region" description="Helical" evidence="9">
    <location>
        <begin position="12"/>
        <end position="30"/>
    </location>
</feature>
<dbReference type="Pfam" id="PF22599">
    <property type="entry name" value="SecDF_P1_head"/>
    <property type="match status" value="1"/>
</dbReference>
<feature type="region of interest" description="Disordered" evidence="10">
    <location>
        <begin position="235"/>
        <end position="273"/>
    </location>
</feature>
<evidence type="ECO:0000259" key="12">
    <source>
        <dbReference type="Pfam" id="PF22599"/>
    </source>
</evidence>
<gene>
    <name evidence="9" type="primary">secD</name>
    <name evidence="13" type="ORF">BJP25_09655</name>
</gene>
<dbReference type="InterPro" id="IPR048634">
    <property type="entry name" value="SecD_SecF_C"/>
</dbReference>
<comment type="similarity">
    <text evidence="9">Belongs to the SecD/SecF family. SecD subfamily.</text>
</comment>
<evidence type="ECO:0000256" key="5">
    <source>
        <dbReference type="ARBA" id="ARBA00022927"/>
    </source>
</evidence>
<dbReference type="InterPro" id="IPR054384">
    <property type="entry name" value="SecDF_P1_head"/>
</dbReference>
<dbReference type="GO" id="GO:0005886">
    <property type="term" value="C:plasma membrane"/>
    <property type="evidence" value="ECO:0007669"/>
    <property type="project" value="UniProtKB-SubCell"/>
</dbReference>
<dbReference type="GO" id="GO:0006605">
    <property type="term" value="P:protein targeting"/>
    <property type="evidence" value="ECO:0007669"/>
    <property type="project" value="UniProtKB-UniRule"/>
</dbReference>
<dbReference type="InterPro" id="IPR005791">
    <property type="entry name" value="SecD"/>
</dbReference>
<comment type="subunit">
    <text evidence="9">Forms a complex with SecF. Part of the essential Sec protein translocation apparatus which comprises SecA, SecYEG and auxiliary proteins SecDF. Other proteins may also be involved.</text>
</comment>
<feature type="transmembrane region" description="Helical" evidence="9">
    <location>
        <begin position="440"/>
        <end position="458"/>
    </location>
</feature>
<accession>A0A1Q9LS59</accession>
<dbReference type="RefSeq" id="WP_075973443.1">
    <property type="nucleotide sequence ID" value="NZ_MKQR01000006.1"/>
</dbReference>
<evidence type="ECO:0000256" key="9">
    <source>
        <dbReference type="HAMAP-Rule" id="MF_01463"/>
    </source>
</evidence>
<feature type="compositionally biased region" description="Basic and acidic residues" evidence="10">
    <location>
        <begin position="251"/>
        <end position="263"/>
    </location>
</feature>
<keyword evidence="14" id="KW-1185">Reference proteome</keyword>
<proteinExistence type="inferred from homology"/>
<dbReference type="Gene3D" id="3.30.70.3220">
    <property type="match status" value="1"/>
</dbReference>
<feature type="domain" description="Protein export membrane protein SecD/SecF C-terminal" evidence="11">
    <location>
        <begin position="424"/>
        <end position="594"/>
    </location>
</feature>
<evidence type="ECO:0000313" key="13">
    <source>
        <dbReference type="EMBL" id="OLR94876.1"/>
    </source>
</evidence>
<comment type="function">
    <text evidence="9">Part of the Sec protein translocase complex. Interacts with the SecYEG preprotein conducting channel. SecDF uses the proton motive force (PMF) to complete protein translocation after the ATP-dependent function of SecA.</text>
</comment>
<keyword evidence="7 9" id="KW-0811">Translocation</keyword>
<keyword evidence="4 9" id="KW-0812">Transmembrane</keyword>
<dbReference type="Proteomes" id="UP000186040">
    <property type="component" value="Unassembled WGS sequence"/>
</dbReference>
<organism evidence="13 14">
    <name type="scientific">Actinokineospora bangkokensis</name>
    <dbReference type="NCBI Taxonomy" id="1193682"/>
    <lineage>
        <taxon>Bacteria</taxon>
        <taxon>Bacillati</taxon>
        <taxon>Actinomycetota</taxon>
        <taxon>Actinomycetes</taxon>
        <taxon>Pseudonocardiales</taxon>
        <taxon>Pseudonocardiaceae</taxon>
        <taxon>Actinokineospora</taxon>
    </lineage>
</organism>
<dbReference type="Gene3D" id="1.20.1640.10">
    <property type="entry name" value="Multidrug efflux transporter AcrB transmembrane domain"/>
    <property type="match status" value="1"/>
</dbReference>
<evidence type="ECO:0000256" key="8">
    <source>
        <dbReference type="ARBA" id="ARBA00023136"/>
    </source>
</evidence>
<feature type="region of interest" description="Disordered" evidence="10">
    <location>
        <begin position="120"/>
        <end position="197"/>
    </location>
</feature>
<dbReference type="GO" id="GO:0065002">
    <property type="term" value="P:intracellular protein transmembrane transport"/>
    <property type="evidence" value="ECO:0007669"/>
    <property type="project" value="UniProtKB-UniRule"/>
</dbReference>
<dbReference type="InterPro" id="IPR022646">
    <property type="entry name" value="SecD/SecF_CS"/>
</dbReference>
<dbReference type="InterPro" id="IPR055344">
    <property type="entry name" value="SecD_SecF_C_bact"/>
</dbReference>
<evidence type="ECO:0000256" key="10">
    <source>
        <dbReference type="SAM" id="MobiDB-lite"/>
    </source>
</evidence>
<keyword evidence="8 9" id="KW-0472">Membrane</keyword>
<comment type="caution">
    <text evidence="13">The sequence shown here is derived from an EMBL/GenBank/DDBJ whole genome shotgun (WGS) entry which is preliminary data.</text>
</comment>
<evidence type="ECO:0000256" key="3">
    <source>
        <dbReference type="ARBA" id="ARBA00022475"/>
    </source>
</evidence>
<feature type="transmembrane region" description="Helical" evidence="9">
    <location>
        <begin position="544"/>
        <end position="563"/>
    </location>
</feature>
<feature type="transmembrane region" description="Helical" evidence="9">
    <location>
        <begin position="495"/>
        <end position="516"/>
    </location>
</feature>
<dbReference type="InterPro" id="IPR022813">
    <property type="entry name" value="SecD/SecF_arch_bac"/>
</dbReference>
<dbReference type="PANTHER" id="PTHR30081:SF1">
    <property type="entry name" value="PROTEIN TRANSLOCASE SUBUNIT SECD"/>
    <property type="match status" value="1"/>
</dbReference>
<dbReference type="STRING" id="1193682.BJP25_09655"/>
<dbReference type="NCBIfam" id="TIGR00916">
    <property type="entry name" value="2A0604s01"/>
    <property type="match status" value="1"/>
</dbReference>
<evidence type="ECO:0000313" key="14">
    <source>
        <dbReference type="Proteomes" id="UP000186040"/>
    </source>
</evidence>
<feature type="transmembrane region" description="Helical" evidence="9">
    <location>
        <begin position="465"/>
        <end position="489"/>
    </location>
</feature>
<dbReference type="OrthoDB" id="5240379at2"/>
<dbReference type="EMBL" id="MKQR01000006">
    <property type="protein sequence ID" value="OLR94876.1"/>
    <property type="molecule type" value="Genomic_DNA"/>
</dbReference>
<evidence type="ECO:0000256" key="6">
    <source>
        <dbReference type="ARBA" id="ARBA00022989"/>
    </source>
</evidence>
<evidence type="ECO:0000256" key="1">
    <source>
        <dbReference type="ARBA" id="ARBA00004651"/>
    </source>
</evidence>
<feature type="compositionally biased region" description="Low complexity" evidence="10">
    <location>
        <begin position="123"/>
        <end position="183"/>
    </location>
</feature>
<feature type="domain" description="SecDF P1 head subdomain" evidence="12">
    <location>
        <begin position="314"/>
        <end position="418"/>
    </location>
</feature>
<protein>
    <recommendedName>
        <fullName evidence="9">Protein translocase subunit SecD</fullName>
    </recommendedName>
</protein>
<name>A0A1Q9LS59_9PSEU</name>
<keyword evidence="2 9" id="KW-0813">Transport</keyword>
<keyword evidence="3 9" id="KW-1003">Cell membrane</keyword>
<evidence type="ECO:0000256" key="4">
    <source>
        <dbReference type="ARBA" id="ARBA00022692"/>
    </source>
</evidence>
<reference evidence="13 14" key="1">
    <citation type="submission" date="2016-10" db="EMBL/GenBank/DDBJ databases">
        <title>The Draft Genome Sequence of Actinokineospora bangkokensis 44EHWT reveals the biosynthetic pathway of antifungal compounds Thailandins with unusual extender unit butylmalonyl-CoA.</title>
        <authorList>
            <person name="Greule A."/>
            <person name="Intra B."/>
            <person name="Flemming S."/>
            <person name="Rommel M.G."/>
            <person name="Panbangred W."/>
            <person name="Bechthold A."/>
        </authorList>
    </citation>
    <scope>NUCLEOTIDE SEQUENCE [LARGE SCALE GENOMIC DNA]</scope>
    <source>
        <strain evidence="13 14">44EHW</strain>
    </source>
</reference>
<feature type="compositionally biased region" description="Polar residues" evidence="10">
    <location>
        <begin position="236"/>
        <end position="247"/>
    </location>
</feature>
<dbReference type="AlphaFoldDB" id="A0A1Q9LS59"/>
<comment type="subcellular location">
    <subcellularLocation>
        <location evidence="1 9">Cell membrane</location>
        <topology evidence="1 9">Multi-pass membrane protein</topology>
    </subcellularLocation>
</comment>
<keyword evidence="5 9" id="KW-0653">Protein transport</keyword>
<keyword evidence="6 9" id="KW-1133">Transmembrane helix</keyword>
<dbReference type="PANTHER" id="PTHR30081">
    <property type="entry name" value="PROTEIN-EXPORT MEMBRANE PROTEIN SEC"/>
    <property type="match status" value="1"/>
</dbReference>
<evidence type="ECO:0000256" key="2">
    <source>
        <dbReference type="ARBA" id="ARBA00022448"/>
    </source>
</evidence>
<sequence>MAPPVGQIRPGRYLAFFVAVVAVLYALVFATGDHRAEPKLGIDLQGGTRVTLTARTENGEPPSRESLNLSRQIIETRVNGTGVSGAEVVLDGTQLVITVPGENGDRARDLGQTAQLRFRPVVQAGQTTPQQTQQPGATTGTAPATPPAATNAPATTGNPAPQGRPAPAQAQQPTTTAPAAPSTPAAPAPKPSDALTGANKALYDSLPDDRKQRYDAAAPPESCVLYQLLALKNTDRNNPLDSDQEGQLITEGKKCRQDPRLVDSTDASGAATPADTALQSAVAALIDCGPGQVDPLVGNDDPKLPLVACDQDGAEKFVLGPSFLEGTQISNATAGQDPQGAGYQVVVSFKPEGQSIWAKYTEEHLQQRAAFVLDTQVVSAPTIQSVINGDTTITGGTGGFSSSEATKLANVLKYGSLPLSFDPSEAETVSATLGLASLEAGLIAGGIGLALVFVYCLIYYRLLGVLTILSLVLSAVVVYAVLVLLGRWIGFTLDLAGIAGFIIAIGITADSFVIFFERLKDEVREGRSFRSAVPRAWVRSRRTILSADAISFLASAVLYVLAVGQVKGFAFTLGMSTVLDLVVVFLVTHPLVAIASKSKFLSNPKFSGLGSAHRAAASNKRAARVAGTAAKEG</sequence>
<dbReference type="Gene3D" id="3.30.1360.200">
    <property type="match status" value="1"/>
</dbReference>
<dbReference type="Pfam" id="PF07549">
    <property type="entry name" value="Sec_GG"/>
    <property type="match status" value="1"/>
</dbReference>
<dbReference type="GO" id="GO:0015450">
    <property type="term" value="F:protein-transporting ATPase activity"/>
    <property type="evidence" value="ECO:0007669"/>
    <property type="project" value="InterPro"/>
</dbReference>
<dbReference type="HAMAP" id="MF_01463_B">
    <property type="entry name" value="SecD_B"/>
    <property type="match status" value="1"/>
</dbReference>